<evidence type="ECO:0000313" key="14">
    <source>
        <dbReference type="EMBL" id="KCV68297.1"/>
    </source>
</evidence>
<sequence>MELSPRNDPEIGGAGVGDPSPILPEDPAGKPGRPRPWWVFVLVGLLLGALVAGAVAAAVVATQRSGSEAPLPDPSDSSPGPSDSSPGSGDSSPGSSPGSGDSSPGSSPGPGDASSSSTPPPRSVILMVSDGSGPASMTVARYVAYHMQQAAAGNVAMGADAAGAEPLLVLPEDFTLPLDRMLVGTARTRSSSSLVTDSAAGATAFSCAAKTYNGAIAVTPDDRLPCGTILEAAAVAGLRTGLVATSRVTHATPAAFSAHVASRSSENQIAEQQVAGATPLDFMPDLVLGGGRRHFMPKSVRGSRRSDERDLMAEAEQRFGATVVRTANQLAALLPSDPAAQPAFPVLGLFSDTHLAYELDRPTTDQPSLLEMTDFALESLGRELRQTGTPFFLMVEGSKIDLAAHDQDPGAHVHDILMYNRAVDRARAFVDEHPGTVLISVSDHETGGLTAGAEVGASPKSYLWHPGVLAAVQRSTDFVAAELFTFERANSPTQEAMEAHVVATLGQAFRVTDLTPAEVTAIAELAFFSRTTHTDAMLQALGNVISHRAVIGWTTHGHTGVDVNLYAYGGADAGANAAIVASLAGSRENTDIGRFVVNYLDLDLAQVTATLQAAGGALMLGPADEPAWPGAYTRGHG</sequence>
<feature type="binding site" evidence="9">
    <location>
        <position position="444"/>
    </location>
    <ligand>
        <name>Zn(2+)</name>
        <dbReference type="ChEBI" id="CHEBI:29105"/>
        <label>2</label>
    </ligand>
</feature>
<feature type="binding site" evidence="9">
    <location>
        <position position="558"/>
    </location>
    <ligand>
        <name>Zn(2+)</name>
        <dbReference type="ChEBI" id="CHEBI:29105"/>
        <label>2</label>
    </ligand>
</feature>
<evidence type="ECO:0000256" key="12">
    <source>
        <dbReference type="SAM" id="MobiDB-lite"/>
    </source>
</evidence>
<feature type="binding site" evidence="9">
    <location>
        <position position="405"/>
    </location>
    <ligand>
        <name>Zn(2+)</name>
        <dbReference type="ChEBI" id="CHEBI:29105"/>
        <label>2</label>
    </ligand>
</feature>
<dbReference type="PANTHER" id="PTHR11596">
    <property type="entry name" value="ALKALINE PHOSPHATASE"/>
    <property type="match status" value="1"/>
</dbReference>
<feature type="binding site" evidence="9">
    <location>
        <position position="396"/>
    </location>
    <ligand>
        <name>Mg(2+)</name>
        <dbReference type="ChEBI" id="CHEBI:18420"/>
    </ligand>
</feature>
<accession>A0A058Z439</accession>
<dbReference type="InterPro" id="IPR018299">
    <property type="entry name" value="Alkaline_phosphatase_AS"/>
</dbReference>
<feature type="active site" description="Phosphoserine intermediate" evidence="8">
    <location>
        <position position="198"/>
    </location>
</feature>
<dbReference type="Proteomes" id="UP000030693">
    <property type="component" value="Unassembled WGS sequence"/>
</dbReference>
<keyword evidence="7 9" id="KW-0460">Magnesium</keyword>
<proteinExistence type="inferred from homology"/>
<dbReference type="EC" id="3.1.3.1" evidence="2 11"/>
<dbReference type="PANTHER" id="PTHR11596:SF5">
    <property type="entry name" value="ALKALINE PHOSPHATASE"/>
    <property type="match status" value="1"/>
</dbReference>
<comment type="similarity">
    <text evidence="1 10">Belongs to the alkaline phosphatase family.</text>
</comment>
<dbReference type="GO" id="GO:0004035">
    <property type="term" value="F:alkaline phosphatase activity"/>
    <property type="evidence" value="ECO:0007669"/>
    <property type="project" value="UniProtKB-EC"/>
</dbReference>
<evidence type="ECO:0000256" key="1">
    <source>
        <dbReference type="ARBA" id="ARBA00005984"/>
    </source>
</evidence>
<keyword evidence="6 9" id="KW-0862">Zinc</keyword>
<dbReference type="RefSeq" id="XP_009497351.1">
    <property type="nucleotide sequence ID" value="XM_009499076.1"/>
</dbReference>
<keyword evidence="4 9" id="KW-0479">Metal-binding</keyword>
<dbReference type="Gene3D" id="3.40.720.10">
    <property type="entry name" value="Alkaline Phosphatase, subunit A"/>
    <property type="match status" value="1"/>
</dbReference>
<feature type="binding site" evidence="9">
    <location>
        <position position="252"/>
    </location>
    <ligand>
        <name>Mg(2+)</name>
        <dbReference type="ChEBI" id="CHEBI:18420"/>
    </ligand>
</feature>
<dbReference type="PRINTS" id="PR00113">
    <property type="entry name" value="ALKPHPHTASE"/>
</dbReference>
<dbReference type="SUPFAM" id="SSF53649">
    <property type="entry name" value="Alkaline phosphatase-like"/>
    <property type="match status" value="1"/>
</dbReference>
<comment type="cofactor">
    <cofactor evidence="9">
        <name>Zn(2+)</name>
        <dbReference type="ChEBI" id="CHEBI:29105"/>
    </cofactor>
    <text evidence="9">Binds 2 Zn(2+) ions.</text>
</comment>
<dbReference type="InterPro" id="IPR001952">
    <property type="entry name" value="Alkaline_phosphatase"/>
</dbReference>
<evidence type="ECO:0000256" key="3">
    <source>
        <dbReference type="ARBA" id="ARBA00022553"/>
    </source>
</evidence>
<evidence type="ECO:0000256" key="6">
    <source>
        <dbReference type="ARBA" id="ARBA00022833"/>
    </source>
</evidence>
<keyword evidence="3" id="KW-0597">Phosphoprotein</keyword>
<dbReference type="EMBL" id="KB932209">
    <property type="protein sequence ID" value="KCV68297.1"/>
    <property type="molecule type" value="Genomic_DNA"/>
</dbReference>
<evidence type="ECO:0000256" key="7">
    <source>
        <dbReference type="ARBA" id="ARBA00022842"/>
    </source>
</evidence>
<dbReference type="eggNOG" id="KOG4126">
    <property type="taxonomic scope" value="Eukaryota"/>
</dbReference>
<dbReference type="OrthoDB" id="7392499at2759"/>
<evidence type="ECO:0000256" key="11">
    <source>
        <dbReference type="RuleBase" id="RU003947"/>
    </source>
</evidence>
<dbReference type="SMART" id="SM00098">
    <property type="entry name" value="alkPPc"/>
    <property type="match status" value="1"/>
</dbReference>
<dbReference type="STRING" id="691883.A0A058Z439"/>
<keyword evidence="13" id="KW-0472">Membrane</keyword>
<keyword evidence="15" id="KW-1185">Reference proteome</keyword>
<evidence type="ECO:0000256" key="4">
    <source>
        <dbReference type="ARBA" id="ARBA00022723"/>
    </source>
</evidence>
<evidence type="ECO:0000256" key="9">
    <source>
        <dbReference type="PIRSR" id="PIRSR601952-2"/>
    </source>
</evidence>
<organism evidence="14">
    <name type="scientific">Fonticula alba</name>
    <name type="common">Slime mold</name>
    <dbReference type="NCBI Taxonomy" id="691883"/>
    <lineage>
        <taxon>Eukaryota</taxon>
        <taxon>Rotosphaerida</taxon>
        <taxon>Fonticulaceae</taxon>
        <taxon>Fonticula</taxon>
    </lineage>
</organism>
<keyword evidence="13" id="KW-0812">Transmembrane</keyword>
<dbReference type="GO" id="GO:0046872">
    <property type="term" value="F:metal ion binding"/>
    <property type="evidence" value="ECO:0007669"/>
    <property type="project" value="UniProtKB-KW"/>
</dbReference>
<dbReference type="PROSITE" id="PS00123">
    <property type="entry name" value="ALKALINE_PHOSPHATASE"/>
    <property type="match status" value="1"/>
</dbReference>
<evidence type="ECO:0000256" key="2">
    <source>
        <dbReference type="ARBA" id="ARBA00012647"/>
    </source>
</evidence>
<evidence type="ECO:0000256" key="8">
    <source>
        <dbReference type="PIRSR" id="PIRSR601952-1"/>
    </source>
</evidence>
<dbReference type="CDD" id="cd16012">
    <property type="entry name" value="ALP"/>
    <property type="match status" value="1"/>
</dbReference>
<gene>
    <name evidence="14" type="ORF">H696_05216</name>
</gene>
<dbReference type="InterPro" id="IPR017850">
    <property type="entry name" value="Alkaline_phosphatase_core_sf"/>
</dbReference>
<feature type="binding site" evidence="9">
    <location>
        <position position="130"/>
    </location>
    <ligand>
        <name>Mg(2+)</name>
        <dbReference type="ChEBI" id="CHEBI:18420"/>
    </ligand>
</feature>
<keyword evidence="13" id="KW-1133">Transmembrane helix</keyword>
<feature type="transmembrane region" description="Helical" evidence="13">
    <location>
        <begin position="37"/>
        <end position="61"/>
    </location>
</feature>
<dbReference type="OMA" id="QIDLCAH"/>
<feature type="region of interest" description="Disordered" evidence="12">
    <location>
        <begin position="1"/>
        <end position="35"/>
    </location>
</feature>
<dbReference type="GeneID" id="20529941"/>
<feature type="binding site" evidence="9">
    <location>
        <position position="401"/>
    </location>
    <ligand>
        <name>Zn(2+)</name>
        <dbReference type="ChEBI" id="CHEBI:29105"/>
        <label>2</label>
    </ligand>
</feature>
<feature type="region of interest" description="Disordered" evidence="12">
    <location>
        <begin position="66"/>
        <end position="129"/>
    </location>
</feature>
<dbReference type="AlphaFoldDB" id="A0A058Z439"/>
<protein>
    <recommendedName>
        <fullName evidence="2 11">Alkaline phosphatase</fullName>
        <ecNumber evidence="2 11">3.1.3.1</ecNumber>
    </recommendedName>
</protein>
<dbReference type="Pfam" id="PF00245">
    <property type="entry name" value="Alk_phosphatase"/>
    <property type="match status" value="1"/>
</dbReference>
<dbReference type="Gene3D" id="1.10.60.40">
    <property type="match status" value="1"/>
</dbReference>
<comment type="cofactor">
    <cofactor evidence="9">
        <name>Mg(2+)</name>
        <dbReference type="ChEBI" id="CHEBI:18420"/>
    </cofactor>
    <text evidence="9">Binds 1 Mg(2+) ion.</text>
</comment>
<feature type="binding site" evidence="9">
    <location>
        <position position="250"/>
    </location>
    <ligand>
        <name>Mg(2+)</name>
        <dbReference type="ChEBI" id="CHEBI:18420"/>
    </ligand>
</feature>
<feature type="compositionally biased region" description="Low complexity" evidence="12">
    <location>
        <begin position="74"/>
        <end position="117"/>
    </location>
</feature>
<evidence type="ECO:0000256" key="10">
    <source>
        <dbReference type="RuleBase" id="RU003946"/>
    </source>
</evidence>
<feature type="binding site" evidence="9">
    <location>
        <position position="443"/>
    </location>
    <ligand>
        <name>Zn(2+)</name>
        <dbReference type="ChEBI" id="CHEBI:29105"/>
        <label>2</label>
    </ligand>
</feature>
<comment type="catalytic activity">
    <reaction evidence="11">
        <text>a phosphate monoester + H2O = an alcohol + phosphate</text>
        <dbReference type="Rhea" id="RHEA:15017"/>
        <dbReference type="ChEBI" id="CHEBI:15377"/>
        <dbReference type="ChEBI" id="CHEBI:30879"/>
        <dbReference type="ChEBI" id="CHEBI:43474"/>
        <dbReference type="ChEBI" id="CHEBI:67140"/>
        <dbReference type="EC" id="3.1.3.1"/>
    </reaction>
</comment>
<evidence type="ECO:0000256" key="5">
    <source>
        <dbReference type="ARBA" id="ARBA00022801"/>
    </source>
</evidence>
<evidence type="ECO:0000256" key="13">
    <source>
        <dbReference type="SAM" id="Phobius"/>
    </source>
</evidence>
<feature type="binding site" evidence="9">
    <location>
        <position position="130"/>
    </location>
    <ligand>
        <name>Zn(2+)</name>
        <dbReference type="ChEBI" id="CHEBI:29105"/>
        <label>2</label>
    </ligand>
</feature>
<keyword evidence="5 11" id="KW-0378">Hydrolase</keyword>
<name>A0A058Z439_FONAL</name>
<reference evidence="14" key="1">
    <citation type="submission" date="2013-04" db="EMBL/GenBank/DDBJ databases">
        <title>The Genome Sequence of Fonticula alba ATCC 38817.</title>
        <authorList>
            <consortium name="The Broad Institute Genomics Platform"/>
            <person name="Russ C."/>
            <person name="Cuomo C."/>
            <person name="Burger G."/>
            <person name="Gray M.W."/>
            <person name="Holland P.W.H."/>
            <person name="King N."/>
            <person name="Lang F.B.F."/>
            <person name="Roger A.J."/>
            <person name="Ruiz-Trillo I."/>
            <person name="Brown M."/>
            <person name="Walker B."/>
            <person name="Young S."/>
            <person name="Zeng Q."/>
            <person name="Gargeya S."/>
            <person name="Fitzgerald M."/>
            <person name="Haas B."/>
            <person name="Abouelleil A."/>
            <person name="Allen A.W."/>
            <person name="Alvarado L."/>
            <person name="Arachchi H.M."/>
            <person name="Berlin A.M."/>
            <person name="Chapman S.B."/>
            <person name="Gainer-Dewar J."/>
            <person name="Goldberg J."/>
            <person name="Griggs A."/>
            <person name="Gujja S."/>
            <person name="Hansen M."/>
            <person name="Howarth C."/>
            <person name="Imamovic A."/>
            <person name="Ireland A."/>
            <person name="Larimer J."/>
            <person name="McCowan C."/>
            <person name="Murphy C."/>
            <person name="Pearson M."/>
            <person name="Poon T.W."/>
            <person name="Priest M."/>
            <person name="Roberts A."/>
            <person name="Saif S."/>
            <person name="Shea T."/>
            <person name="Sisk P."/>
            <person name="Sykes S."/>
            <person name="Wortman J."/>
            <person name="Nusbaum C."/>
            <person name="Birren B."/>
        </authorList>
    </citation>
    <scope>NUCLEOTIDE SEQUENCE [LARGE SCALE GENOMIC DNA]</scope>
    <source>
        <strain evidence="14">ATCC 38817</strain>
    </source>
</reference>
<evidence type="ECO:0000313" key="15">
    <source>
        <dbReference type="Proteomes" id="UP000030693"/>
    </source>
</evidence>